<comment type="function">
    <text evidence="11">Chaperone specifically assisting the folding of beta-propeller/EGF modules within the family of low-density lipoprotein receptors (LDLRs). Acts as a modulator of the Wnt pathway through chaperoning the coreceptors of the canonical Wnt pathway, LRP5 and LRP6, to the plasma membrane. Essential for specification of embryonic polarity and mesoderm induction. Plays an essential role in neuromuscular junction (NMJ) formation by promoting cell-surface expression of LRP4. May regulate phagocytosis of apoptotic retinal pigment epithelium (RPE) cells.</text>
</comment>
<keyword evidence="7" id="KW-0143">Chaperone</keyword>
<evidence type="ECO:0000256" key="14">
    <source>
        <dbReference type="SAM" id="SignalP"/>
    </source>
</evidence>
<reference evidence="15 16" key="1">
    <citation type="submission" date="2023-05" db="EMBL/GenBank/DDBJ databases">
        <title>B98-5 Cell Line De Novo Hybrid Assembly: An Optical Mapping Approach.</title>
        <authorList>
            <person name="Kananen K."/>
            <person name="Auerbach J.A."/>
            <person name="Kautto E."/>
            <person name="Blachly J.S."/>
        </authorList>
    </citation>
    <scope>NUCLEOTIDE SEQUENCE [LARGE SCALE GENOMIC DNA]</scope>
    <source>
        <strain evidence="15">B95-8</strain>
        <tissue evidence="15">Cell line</tissue>
    </source>
</reference>
<evidence type="ECO:0000256" key="11">
    <source>
        <dbReference type="ARBA" id="ARBA00046015"/>
    </source>
</evidence>
<keyword evidence="5 14" id="KW-0732">Signal</keyword>
<keyword evidence="6" id="KW-0256">Endoplasmic reticulum</keyword>
<dbReference type="Proteomes" id="UP001266305">
    <property type="component" value="Unassembled WGS sequence"/>
</dbReference>
<evidence type="ECO:0000313" key="15">
    <source>
        <dbReference type="EMBL" id="KAK2107865.1"/>
    </source>
</evidence>
<feature type="region of interest" description="Disordered" evidence="13">
    <location>
        <begin position="32"/>
        <end position="55"/>
    </location>
</feature>
<dbReference type="Gene3D" id="6.10.250.640">
    <property type="match status" value="1"/>
</dbReference>
<feature type="signal peptide" evidence="14">
    <location>
        <begin position="1"/>
        <end position="33"/>
    </location>
</feature>
<evidence type="ECO:0000256" key="2">
    <source>
        <dbReference type="ARBA" id="ARBA00011068"/>
    </source>
</evidence>
<comment type="subcellular location">
    <subcellularLocation>
        <location evidence="1">Endoplasmic reticulum</location>
    </subcellularLocation>
</comment>
<dbReference type="PANTHER" id="PTHR17600">
    <property type="entry name" value="MESODERM DEVELOPMENT CANDIDATE 2"/>
    <property type="match status" value="1"/>
</dbReference>
<comment type="subunit">
    <text evidence="12">Monomer. Interacts with LRP5; the interaction prevents LRP5 from forming aggregates and chaperones LRP6 to the plasma membrane. Interacts with LRP6; the interaction prevents LRP6 from forming aggregates and chaperones LRP6 to the plasma membrane. Interacts with LRP4; the interaction promotes glycosylation of LRP4 and its cell-surface expression.</text>
</comment>
<evidence type="ECO:0000256" key="9">
    <source>
        <dbReference type="ARBA" id="ARBA00032329"/>
    </source>
</evidence>
<evidence type="ECO:0000256" key="6">
    <source>
        <dbReference type="ARBA" id="ARBA00022824"/>
    </source>
</evidence>
<evidence type="ECO:0000256" key="4">
    <source>
        <dbReference type="ARBA" id="ARBA00022687"/>
    </source>
</evidence>
<protein>
    <recommendedName>
        <fullName evidence="3">LRP chaperone MESD</fullName>
    </recommendedName>
    <alternativeName>
        <fullName evidence="10">LDLR chaperone MESD</fullName>
    </alternativeName>
    <alternativeName>
        <fullName evidence="8">Mesoderm development candidate 2</fullName>
    </alternativeName>
    <alternativeName>
        <fullName evidence="9">Mesoderm development protein</fullName>
    </alternativeName>
</protein>
<evidence type="ECO:0000256" key="10">
    <source>
        <dbReference type="ARBA" id="ARBA00033472"/>
    </source>
</evidence>
<evidence type="ECO:0000256" key="13">
    <source>
        <dbReference type="SAM" id="MobiDB-lite"/>
    </source>
</evidence>
<evidence type="ECO:0000256" key="1">
    <source>
        <dbReference type="ARBA" id="ARBA00004240"/>
    </source>
</evidence>
<evidence type="ECO:0000256" key="3">
    <source>
        <dbReference type="ARBA" id="ARBA00022290"/>
    </source>
</evidence>
<feature type="chain" id="PRO_5046654580" description="LRP chaperone MESD" evidence="14">
    <location>
        <begin position="34"/>
        <end position="73"/>
    </location>
</feature>
<keyword evidence="4" id="KW-0879">Wnt signaling pathway</keyword>
<evidence type="ECO:0000256" key="7">
    <source>
        <dbReference type="ARBA" id="ARBA00023186"/>
    </source>
</evidence>
<accession>A0ABQ9VFL7</accession>
<evidence type="ECO:0000256" key="5">
    <source>
        <dbReference type="ARBA" id="ARBA00022729"/>
    </source>
</evidence>
<sequence length="73" mass="7838">MAASSWAGKAVVLLCASDLLLLLLLPLPGACTAEGSPGTPDESTPPPRKKKKDIRDYNDADMARLLEQWETLS</sequence>
<organism evidence="15 16">
    <name type="scientific">Saguinus oedipus</name>
    <name type="common">Cotton-top tamarin</name>
    <name type="synonym">Oedipomidas oedipus</name>
    <dbReference type="NCBI Taxonomy" id="9490"/>
    <lineage>
        <taxon>Eukaryota</taxon>
        <taxon>Metazoa</taxon>
        <taxon>Chordata</taxon>
        <taxon>Craniata</taxon>
        <taxon>Vertebrata</taxon>
        <taxon>Euteleostomi</taxon>
        <taxon>Mammalia</taxon>
        <taxon>Eutheria</taxon>
        <taxon>Euarchontoglires</taxon>
        <taxon>Primates</taxon>
        <taxon>Haplorrhini</taxon>
        <taxon>Platyrrhini</taxon>
        <taxon>Cebidae</taxon>
        <taxon>Callitrichinae</taxon>
        <taxon>Saguinus</taxon>
    </lineage>
</organism>
<name>A0ABQ9VFL7_SAGOE</name>
<dbReference type="PANTHER" id="PTHR17600:SF2">
    <property type="entry name" value="LRP CHAPERONE MESD"/>
    <property type="match status" value="1"/>
</dbReference>
<evidence type="ECO:0000256" key="8">
    <source>
        <dbReference type="ARBA" id="ARBA00030724"/>
    </source>
</evidence>
<gene>
    <name evidence="15" type="ORF">P7K49_013030</name>
</gene>
<keyword evidence="16" id="KW-1185">Reference proteome</keyword>
<dbReference type="EMBL" id="JASSZA010000006">
    <property type="protein sequence ID" value="KAK2107865.1"/>
    <property type="molecule type" value="Genomic_DNA"/>
</dbReference>
<comment type="similarity">
    <text evidence="2">Belongs to the MESD family.</text>
</comment>
<proteinExistence type="inferred from homology"/>
<evidence type="ECO:0000256" key="12">
    <source>
        <dbReference type="ARBA" id="ARBA00047137"/>
    </source>
</evidence>
<dbReference type="InterPro" id="IPR019330">
    <property type="entry name" value="MESD"/>
</dbReference>
<comment type="caution">
    <text evidence="15">The sequence shown here is derived from an EMBL/GenBank/DDBJ whole genome shotgun (WGS) entry which is preliminary data.</text>
</comment>
<evidence type="ECO:0000313" key="16">
    <source>
        <dbReference type="Proteomes" id="UP001266305"/>
    </source>
</evidence>
<dbReference type="Pfam" id="PF10185">
    <property type="entry name" value="Mesd"/>
    <property type="match status" value="1"/>
</dbReference>